<dbReference type="KEGG" id="mfi:DSM1535_2176"/>
<dbReference type="EMBL" id="CP006933">
    <property type="protein sequence ID" value="AIS32298.1"/>
    <property type="molecule type" value="Genomic_DNA"/>
</dbReference>
<dbReference type="EMBL" id="LN734822">
    <property type="protein sequence ID" value="CEL24463.1"/>
    <property type="molecule type" value="Genomic_DNA"/>
</dbReference>
<evidence type="ECO:0000313" key="4">
    <source>
        <dbReference type="EMBL" id="CEL24463.1"/>
    </source>
</evidence>
<accession>A0A089ZI91</accession>
<reference evidence="5" key="4">
    <citation type="submission" date="2020-10" db="EMBL/GenBank/DDBJ databases">
        <title>Dehalococcoides mccartyi of a TCE/Cr reducing biochatode.</title>
        <authorList>
            <person name="Matturro B."/>
        </authorList>
    </citation>
    <scope>NUCLEOTIDE SEQUENCE</scope>
    <source>
        <strain evidence="5">Bin2</strain>
    </source>
</reference>
<dbReference type="OrthoDB" id="77776at2157"/>
<dbReference type="Proteomes" id="UP000029661">
    <property type="component" value="Chromosome"/>
</dbReference>
<reference evidence="2" key="1">
    <citation type="submission" date="2013-12" db="EMBL/GenBank/DDBJ databases">
        <title>The complete genome sequence of Methanobacterium sp. BRM9.</title>
        <authorList>
            <consortium name="Pastoral Greenhouse Gas Research Consortium"/>
            <person name="Kelly W.J."/>
            <person name="Leahy S.C."/>
            <person name="Perry R."/>
            <person name="Li D."/>
            <person name="Altermann E."/>
            <person name="Lambie S.C."/>
            <person name="Attwood G.T."/>
        </authorList>
    </citation>
    <scope>NUCLEOTIDE SEQUENCE [LARGE SCALE GENOMIC DNA]</scope>
    <source>
        <strain evidence="2">BRM9</strain>
    </source>
</reference>
<dbReference type="EMBL" id="JADIIL010000016">
    <property type="protein sequence ID" value="MBF4474694.1"/>
    <property type="molecule type" value="Genomic_DNA"/>
</dbReference>
<dbReference type="InterPro" id="IPR027275">
    <property type="entry name" value="PRC-brl_dom"/>
</dbReference>
<evidence type="ECO:0000313" key="6">
    <source>
        <dbReference type="Proteomes" id="UP000029661"/>
    </source>
</evidence>
<name>A0A089ZI91_METFO</name>
<keyword evidence="7" id="KW-1185">Reference proteome</keyword>
<evidence type="ECO:0000313" key="5">
    <source>
        <dbReference type="EMBL" id="MBF4474694.1"/>
    </source>
</evidence>
<dbReference type="RefSeq" id="WP_048073519.1">
    <property type="nucleotide sequence ID" value="NZ_CALCVY010000013.1"/>
</dbReference>
<organism evidence="2 6">
    <name type="scientific">Methanobacterium formicicum</name>
    <dbReference type="NCBI Taxonomy" id="2162"/>
    <lineage>
        <taxon>Archaea</taxon>
        <taxon>Methanobacteriati</taxon>
        <taxon>Methanobacteriota</taxon>
        <taxon>Methanomada group</taxon>
        <taxon>Methanobacteria</taxon>
        <taxon>Methanobacteriales</taxon>
        <taxon>Methanobacteriaceae</taxon>
        <taxon>Methanobacterium</taxon>
    </lineage>
</organism>
<dbReference type="EMBL" id="LN515531">
    <property type="protein sequence ID" value="CEA14498.1"/>
    <property type="molecule type" value="Genomic_DNA"/>
</dbReference>
<feature type="domain" description="PRC-barrel" evidence="1">
    <location>
        <begin position="2"/>
        <end position="72"/>
    </location>
</feature>
<dbReference type="STRING" id="2162.BRM9_1484"/>
<dbReference type="KEGG" id="mfc:BRM9_1484"/>
<sequence>MKVSDFFGRRVLDKKANEIGKVVDMVIKPKEGIITSMIISTSDFGLTRKDLEIVTADIEEVGDYLILNVEKAELETRAQSNTEKEKVRLDIRK</sequence>
<dbReference type="Proteomes" id="UP000062768">
    <property type="component" value="Chromosome I"/>
</dbReference>
<dbReference type="PATRIC" id="fig|2162.10.peg.854"/>
<reference evidence="3" key="2">
    <citation type="submission" date="2014-08" db="EMBL/GenBank/DDBJ databases">
        <authorList>
            <person name="Wibberg D."/>
        </authorList>
    </citation>
    <scope>NUCLEOTIDE SEQUENCE</scope>
</reference>
<reference evidence="4" key="3">
    <citation type="submission" date="2014-09" db="EMBL/GenBank/DDBJ databases">
        <authorList>
            <person name="Bishop-Lilly K.A."/>
            <person name="Broomall S.M."/>
            <person name="Chain P.S."/>
            <person name="Chertkov O."/>
            <person name="Coyne S.R."/>
            <person name="Daligault H.E."/>
            <person name="Davenport K.W."/>
            <person name="Erkkila T."/>
            <person name="Frey K.G."/>
            <person name="Gibbons H.S."/>
            <person name="Gu W."/>
            <person name="Jaissle J."/>
            <person name="Johnson S.L."/>
            <person name="Koroleva G.I."/>
            <person name="Ladner J.T."/>
            <person name="Lo C.-C."/>
            <person name="Minogue T.D."/>
            <person name="Munk C."/>
            <person name="Palacios G.F."/>
            <person name="Redden C.L."/>
            <person name="Rosenzweig C.N."/>
            <person name="Scholz M.B."/>
            <person name="Teshima H."/>
            <person name="Xu Y."/>
        </authorList>
    </citation>
    <scope>NUCLEOTIDE SEQUENCE</scope>
    <source>
        <strain evidence="4">Mb9</strain>
    </source>
</reference>
<dbReference type="Pfam" id="PF05239">
    <property type="entry name" value="PRC"/>
    <property type="match status" value="1"/>
</dbReference>
<evidence type="ECO:0000259" key="1">
    <source>
        <dbReference type="Pfam" id="PF05239"/>
    </source>
</evidence>
<proteinExistence type="predicted"/>
<dbReference type="GeneID" id="82849294"/>
<evidence type="ECO:0000313" key="2">
    <source>
        <dbReference type="EMBL" id="AIS32298.1"/>
    </source>
</evidence>
<protein>
    <submittedName>
        <fullName evidence="2">PRC-barrel domain-containing protein</fullName>
    </submittedName>
</protein>
<dbReference type="Gene3D" id="2.30.30.240">
    <property type="entry name" value="PRC-barrel domain"/>
    <property type="match status" value="1"/>
</dbReference>
<dbReference type="InterPro" id="IPR011033">
    <property type="entry name" value="PRC_barrel-like_sf"/>
</dbReference>
<evidence type="ECO:0000313" key="7">
    <source>
        <dbReference type="Proteomes" id="UP000062768"/>
    </source>
</evidence>
<dbReference type="Proteomes" id="UP000606900">
    <property type="component" value="Unassembled WGS sequence"/>
</dbReference>
<dbReference type="SUPFAM" id="SSF50346">
    <property type="entry name" value="PRC-barrel domain"/>
    <property type="match status" value="1"/>
</dbReference>
<gene>
    <name evidence="2" type="ORF">BRM9_1484</name>
    <name evidence="3" type="ORF">DSM1535_2176</name>
    <name evidence="5" type="ORF">ISP06_04365</name>
    <name evidence="4" type="ORF">MB9_0822</name>
</gene>
<evidence type="ECO:0000313" key="3">
    <source>
        <dbReference type="EMBL" id="CEA14498.1"/>
    </source>
</evidence>
<dbReference type="AlphaFoldDB" id="A0A089ZI91"/>